<evidence type="ECO:0000313" key="2">
    <source>
        <dbReference type="EMBL" id="CAK9229604.1"/>
    </source>
</evidence>
<name>A0ABP0UTJ8_9BRYO</name>
<organism evidence="2 3">
    <name type="scientific">Sphagnum troendelagicum</name>
    <dbReference type="NCBI Taxonomy" id="128251"/>
    <lineage>
        <taxon>Eukaryota</taxon>
        <taxon>Viridiplantae</taxon>
        <taxon>Streptophyta</taxon>
        <taxon>Embryophyta</taxon>
        <taxon>Bryophyta</taxon>
        <taxon>Sphagnophytina</taxon>
        <taxon>Sphagnopsida</taxon>
        <taxon>Sphagnales</taxon>
        <taxon>Sphagnaceae</taxon>
        <taxon>Sphagnum</taxon>
    </lineage>
</organism>
<dbReference type="EMBL" id="OZ019898">
    <property type="protein sequence ID" value="CAK9229604.1"/>
    <property type="molecule type" value="Genomic_DNA"/>
</dbReference>
<proteinExistence type="predicted"/>
<accession>A0ABP0UTJ8</accession>
<feature type="region of interest" description="Disordered" evidence="1">
    <location>
        <begin position="53"/>
        <end position="86"/>
    </location>
</feature>
<protein>
    <submittedName>
        <fullName evidence="2">Uncharacterized protein</fullName>
    </submittedName>
</protein>
<evidence type="ECO:0000313" key="3">
    <source>
        <dbReference type="Proteomes" id="UP001497512"/>
    </source>
</evidence>
<reference evidence="2" key="1">
    <citation type="submission" date="2024-02" db="EMBL/GenBank/DDBJ databases">
        <authorList>
            <consortium name="ELIXIR-Norway"/>
            <consortium name="Elixir Norway"/>
        </authorList>
    </citation>
    <scope>NUCLEOTIDE SEQUENCE</scope>
</reference>
<dbReference type="Proteomes" id="UP001497512">
    <property type="component" value="Chromosome 6"/>
</dbReference>
<keyword evidence="3" id="KW-1185">Reference proteome</keyword>
<gene>
    <name evidence="2" type="ORF">CSSPTR1EN2_LOCUS19816</name>
</gene>
<sequence length="182" mass="20282">MGETGASSSSMGRCSGCWVRDWWSYDRRRQTDRKTGLRVYRITVLDLENRRRKMGIRRRRKKGTSEEGSKQEAAEKKKHTARREQALTSRGIGALVEREIGTDFVVSRFQGSSSVFLKDSVPSSSSSSSSASASSSSLVSLAHLLLFFFFFMLLEEAGMCAAQAPCWISFSSSSCPKAQRNL</sequence>
<feature type="compositionally biased region" description="Basic residues" evidence="1">
    <location>
        <begin position="53"/>
        <end position="62"/>
    </location>
</feature>
<feature type="compositionally biased region" description="Basic and acidic residues" evidence="1">
    <location>
        <begin position="63"/>
        <end position="75"/>
    </location>
</feature>
<evidence type="ECO:0000256" key="1">
    <source>
        <dbReference type="SAM" id="MobiDB-lite"/>
    </source>
</evidence>